<organism evidence="2">
    <name type="scientific">viral metagenome</name>
    <dbReference type="NCBI Taxonomy" id="1070528"/>
    <lineage>
        <taxon>unclassified sequences</taxon>
        <taxon>metagenomes</taxon>
        <taxon>organismal metagenomes</taxon>
    </lineage>
</organism>
<evidence type="ECO:0000313" key="1">
    <source>
        <dbReference type="EMBL" id="QJA65892.1"/>
    </source>
</evidence>
<sequence length="67" mass="7592">MGAGEFDEKVRDEVSEWIDSDVIAEEILEDLEEEGVAQTLENAKVVWLDVLESELPDAIRRSINAKF</sequence>
<gene>
    <name evidence="2" type="ORF">MM415A00434_0015</name>
    <name evidence="1" type="ORF">MM415B00370_0010</name>
</gene>
<dbReference type="EMBL" id="MT142483">
    <property type="protein sequence ID" value="QJA82240.1"/>
    <property type="molecule type" value="Genomic_DNA"/>
</dbReference>
<accession>A0A6M3KKJ8</accession>
<dbReference type="AlphaFoldDB" id="A0A6M3KKJ8"/>
<reference evidence="2" key="1">
    <citation type="submission" date="2020-03" db="EMBL/GenBank/DDBJ databases">
        <title>The deep terrestrial virosphere.</title>
        <authorList>
            <person name="Holmfeldt K."/>
            <person name="Nilsson E."/>
            <person name="Simone D."/>
            <person name="Lopez-Fernandez M."/>
            <person name="Wu X."/>
            <person name="de Brujin I."/>
            <person name="Lundin D."/>
            <person name="Andersson A."/>
            <person name="Bertilsson S."/>
            <person name="Dopson M."/>
        </authorList>
    </citation>
    <scope>NUCLEOTIDE SEQUENCE</scope>
    <source>
        <strain evidence="2">MM415A00434</strain>
        <strain evidence="1">MM415B00370</strain>
    </source>
</reference>
<evidence type="ECO:0000313" key="2">
    <source>
        <dbReference type="EMBL" id="QJA82240.1"/>
    </source>
</evidence>
<proteinExistence type="predicted"/>
<name>A0A6M3KKJ8_9ZZZZ</name>
<dbReference type="EMBL" id="MT141546">
    <property type="protein sequence ID" value="QJA65892.1"/>
    <property type="molecule type" value="Genomic_DNA"/>
</dbReference>
<protein>
    <submittedName>
        <fullName evidence="2">Uncharacterized protein</fullName>
    </submittedName>
</protein>